<dbReference type="Proteomes" id="UP000003082">
    <property type="component" value="Unassembled WGS sequence"/>
</dbReference>
<evidence type="ECO:0000313" key="2">
    <source>
        <dbReference type="Proteomes" id="UP000003082"/>
    </source>
</evidence>
<keyword evidence="2" id="KW-1185">Reference proteome</keyword>
<comment type="caution">
    <text evidence="1">The sequence shown here is derived from an EMBL/GenBank/DDBJ whole genome shotgun (WGS) entry which is preliminary data.</text>
</comment>
<accession>B9D260</accession>
<reference evidence="1 2" key="1">
    <citation type="submission" date="2008-08" db="EMBL/GenBank/DDBJ databases">
        <authorList>
            <person name="Madupu R."/>
            <person name="Durkin A.S."/>
            <person name="Torralba M."/>
            <person name="Methe B."/>
            <person name="Sutton G.G."/>
            <person name="Strausberg R.L."/>
            <person name="Nelson K.E."/>
        </authorList>
    </citation>
    <scope>NUCLEOTIDE SEQUENCE [LARGE SCALE GENOMIC DNA]</scope>
    <source>
        <strain evidence="1 2">RM3267</strain>
    </source>
</reference>
<name>B9D260_CAMRE</name>
<proteinExistence type="predicted"/>
<dbReference type="AlphaFoldDB" id="B9D260"/>
<sequence length="39" mass="4712">MSPMGKFTLYRNFLIYGKTAKFDFNLRRRYRKICLFGAS</sequence>
<dbReference type="STRING" id="553218.CAMRE0001_2894"/>
<gene>
    <name evidence="1" type="ORF">CAMRE0001_2894</name>
</gene>
<evidence type="ECO:0000313" key="1">
    <source>
        <dbReference type="EMBL" id="EEF13881.1"/>
    </source>
</evidence>
<dbReference type="EMBL" id="ACFU01000012">
    <property type="protein sequence ID" value="EEF13881.1"/>
    <property type="molecule type" value="Genomic_DNA"/>
</dbReference>
<organism evidence="1 2">
    <name type="scientific">Campylobacter rectus RM3267</name>
    <dbReference type="NCBI Taxonomy" id="553218"/>
    <lineage>
        <taxon>Bacteria</taxon>
        <taxon>Pseudomonadati</taxon>
        <taxon>Campylobacterota</taxon>
        <taxon>Epsilonproteobacteria</taxon>
        <taxon>Campylobacterales</taxon>
        <taxon>Campylobacteraceae</taxon>
        <taxon>Campylobacter</taxon>
    </lineage>
</organism>
<protein>
    <submittedName>
        <fullName evidence="1">Uncharacterized protein</fullName>
    </submittedName>
</protein>